<dbReference type="EMBL" id="CP003805">
    <property type="protein sequence ID" value="AGF48139.1"/>
    <property type="molecule type" value="Genomic_DNA"/>
</dbReference>
<keyword evidence="3 7" id="KW-0479">Metal-binding</keyword>
<dbReference type="STRING" id="1208920.CONE_0332"/>
<evidence type="ECO:0000256" key="2">
    <source>
        <dbReference type="ARBA" id="ARBA00022722"/>
    </source>
</evidence>
<keyword evidence="7" id="KW-0690">Ribosome biogenesis</keyword>
<evidence type="ECO:0000256" key="7">
    <source>
        <dbReference type="HAMAP-Rule" id="MF_00009"/>
    </source>
</evidence>
<keyword evidence="8" id="KW-0645">Protease</keyword>
<dbReference type="GO" id="GO:0005737">
    <property type="term" value="C:cytoplasm"/>
    <property type="evidence" value="ECO:0007669"/>
    <property type="project" value="UniProtKB-SubCell"/>
</dbReference>
<dbReference type="InterPro" id="IPR023091">
    <property type="entry name" value="MetalPrtase_cat_dom_sf_prd"/>
</dbReference>
<keyword evidence="8" id="KW-0482">Metalloprotease</keyword>
<dbReference type="SUPFAM" id="SSF55486">
    <property type="entry name" value="Metalloproteases ('zincins'), catalytic domain"/>
    <property type="match status" value="1"/>
</dbReference>
<keyword evidence="5 7" id="KW-0378">Hydrolase</keyword>
<evidence type="ECO:0000256" key="4">
    <source>
        <dbReference type="ARBA" id="ARBA00022759"/>
    </source>
</evidence>
<dbReference type="eggNOG" id="COG0319">
    <property type="taxonomic scope" value="Bacteria"/>
</dbReference>
<dbReference type="RefSeq" id="WP_015396827.1">
    <property type="nucleotide sequence ID" value="NC_020299.1"/>
</dbReference>
<dbReference type="Pfam" id="PF02130">
    <property type="entry name" value="YbeY"/>
    <property type="match status" value="1"/>
</dbReference>
<dbReference type="GO" id="GO:0006508">
    <property type="term" value="P:proteolysis"/>
    <property type="evidence" value="ECO:0007669"/>
    <property type="project" value="UniProtKB-KW"/>
</dbReference>
<protein>
    <recommendedName>
        <fullName evidence="7">Endoribonuclease YbeY</fullName>
        <ecNumber evidence="7">3.1.-.-</ecNumber>
    </recommendedName>
</protein>
<keyword evidence="7" id="KW-0963">Cytoplasm</keyword>
<reference evidence="8 9" key="1">
    <citation type="journal article" date="2013" name="Genome Biol. Evol.">
        <title>Genome evolution and phylogenomic analysis of candidatus kinetoplastibacterium, the betaproteobacterial endosymbionts of strigomonas and angomonas.</title>
        <authorList>
            <person name="Alves J.M."/>
            <person name="Serrano M.G."/>
            <person name="Maia da Silva F."/>
            <person name="Voegtly L.J."/>
            <person name="Matveyev A.V."/>
            <person name="Teixeira M.M."/>
            <person name="Camargo E.P."/>
            <person name="Buck G.A."/>
        </authorList>
    </citation>
    <scope>NUCLEOTIDE SEQUENCE [LARGE SCALE GENOMIC DNA]</scope>
    <source>
        <strain evidence="8 9">TCC290E</strain>
    </source>
</reference>
<dbReference type="HAMAP" id="MF_00009">
    <property type="entry name" value="Endoribonucl_YbeY"/>
    <property type="match status" value="1"/>
</dbReference>
<dbReference type="InterPro" id="IPR002036">
    <property type="entry name" value="YbeY"/>
</dbReference>
<comment type="cofactor">
    <cofactor evidence="7">
        <name>Zn(2+)</name>
        <dbReference type="ChEBI" id="CHEBI:29105"/>
    </cofactor>
    <text evidence="7">Binds 1 zinc ion.</text>
</comment>
<evidence type="ECO:0000256" key="5">
    <source>
        <dbReference type="ARBA" id="ARBA00022801"/>
    </source>
</evidence>
<comment type="subcellular location">
    <subcellularLocation>
        <location evidence="7">Cytoplasm</location>
    </subcellularLocation>
</comment>
<dbReference type="HOGENOM" id="CLU_106710_0_1_4"/>
<accession>M1LYA2</accession>
<comment type="function">
    <text evidence="7">Single strand-specific metallo-endoribonuclease involved in late-stage 70S ribosome quality control and in maturation of the 3' terminus of the 16S rRNA.</text>
</comment>
<dbReference type="AlphaFoldDB" id="M1LYA2"/>
<comment type="similarity">
    <text evidence="1 7">Belongs to the endoribonuclease YbeY family.</text>
</comment>
<dbReference type="NCBIfam" id="TIGR00043">
    <property type="entry name" value="rRNA maturation RNase YbeY"/>
    <property type="match status" value="1"/>
</dbReference>
<dbReference type="GO" id="GO:0004222">
    <property type="term" value="F:metalloendopeptidase activity"/>
    <property type="evidence" value="ECO:0007669"/>
    <property type="project" value="InterPro"/>
</dbReference>
<keyword evidence="6 7" id="KW-0862">Zinc</keyword>
<dbReference type="Proteomes" id="UP000011541">
    <property type="component" value="Chromosome"/>
</dbReference>
<sequence length="161" mass="18774">MNSNQKNNKTSIKLNFQYEDKNIFITEKLLRTWVKKSINISFLHCPYICNKISLNIRIVDEREIRELNRTFRKKDNGTNVITFEYGIENGCLSGDIIICFSIVKIEAIQQKKTFQDHAAHITIHGVLHALGFDHLNSEDAVKMESMEIEILNKFNIKNPYL</sequence>
<dbReference type="PANTHER" id="PTHR46986">
    <property type="entry name" value="ENDORIBONUCLEASE YBEY, CHLOROPLASTIC"/>
    <property type="match status" value="1"/>
</dbReference>
<keyword evidence="9" id="KW-1185">Reference proteome</keyword>
<dbReference type="InterPro" id="IPR020549">
    <property type="entry name" value="YbeY_CS"/>
</dbReference>
<evidence type="ECO:0000313" key="8">
    <source>
        <dbReference type="EMBL" id="AGF48139.1"/>
    </source>
</evidence>
<feature type="binding site" evidence="7">
    <location>
        <position position="128"/>
    </location>
    <ligand>
        <name>Zn(2+)</name>
        <dbReference type="ChEBI" id="CHEBI:29105"/>
        <note>catalytic</note>
    </ligand>
</feature>
<dbReference type="GO" id="GO:0006364">
    <property type="term" value="P:rRNA processing"/>
    <property type="evidence" value="ECO:0007669"/>
    <property type="project" value="UniProtKB-UniRule"/>
</dbReference>
<dbReference type="PATRIC" id="fig|1208920.3.peg.110"/>
<organism evidence="8 9">
    <name type="scientific">Candidatus Kinetoplastidibacterium stringomonadis TCC290E</name>
    <dbReference type="NCBI Taxonomy" id="1208920"/>
    <lineage>
        <taxon>Bacteria</taxon>
        <taxon>Pseudomonadati</taxon>
        <taxon>Pseudomonadota</taxon>
        <taxon>Betaproteobacteria</taxon>
        <taxon>Candidatus Kinetoplastidibacterium</taxon>
    </lineage>
</organism>
<name>M1LYA2_9PROT</name>
<dbReference type="KEGG" id="kon:CONE_0332"/>
<keyword evidence="4 7" id="KW-0255">Endonuclease</keyword>
<evidence type="ECO:0000313" key="9">
    <source>
        <dbReference type="Proteomes" id="UP000011541"/>
    </source>
</evidence>
<keyword evidence="2 7" id="KW-0540">Nuclease</keyword>
<evidence type="ECO:0000256" key="1">
    <source>
        <dbReference type="ARBA" id="ARBA00010875"/>
    </source>
</evidence>
<dbReference type="PANTHER" id="PTHR46986:SF1">
    <property type="entry name" value="ENDORIBONUCLEASE YBEY, CHLOROPLASTIC"/>
    <property type="match status" value="1"/>
</dbReference>
<feature type="binding site" evidence="7">
    <location>
        <position position="134"/>
    </location>
    <ligand>
        <name>Zn(2+)</name>
        <dbReference type="ChEBI" id="CHEBI:29105"/>
        <note>catalytic</note>
    </ligand>
</feature>
<evidence type="ECO:0000256" key="6">
    <source>
        <dbReference type="ARBA" id="ARBA00022833"/>
    </source>
</evidence>
<feature type="binding site" evidence="7">
    <location>
        <position position="124"/>
    </location>
    <ligand>
        <name>Zn(2+)</name>
        <dbReference type="ChEBI" id="CHEBI:29105"/>
        <note>catalytic</note>
    </ligand>
</feature>
<proteinExistence type="inferred from homology"/>
<dbReference type="EC" id="3.1.-.-" evidence="7"/>
<evidence type="ECO:0000256" key="3">
    <source>
        <dbReference type="ARBA" id="ARBA00022723"/>
    </source>
</evidence>
<dbReference type="Gene3D" id="3.40.390.30">
    <property type="entry name" value="Metalloproteases ('zincins'), catalytic domain"/>
    <property type="match status" value="1"/>
</dbReference>
<keyword evidence="7" id="KW-0698">rRNA processing</keyword>
<dbReference type="GO" id="GO:0008270">
    <property type="term" value="F:zinc ion binding"/>
    <property type="evidence" value="ECO:0007669"/>
    <property type="project" value="UniProtKB-UniRule"/>
</dbReference>
<dbReference type="GO" id="GO:0004521">
    <property type="term" value="F:RNA endonuclease activity"/>
    <property type="evidence" value="ECO:0007669"/>
    <property type="project" value="UniProtKB-UniRule"/>
</dbReference>
<gene>
    <name evidence="7" type="primary">ybeY</name>
    <name evidence="8" type="ORF">CONE_0332</name>
</gene>
<dbReference type="PROSITE" id="PS01306">
    <property type="entry name" value="UPF0054"/>
    <property type="match status" value="1"/>
</dbReference>
<dbReference type="OrthoDB" id="9807740at2"/>